<accession>A0A162F9M2</accession>
<keyword evidence="2" id="KW-1185">Reference proteome</keyword>
<dbReference type="EMBL" id="LTAO01000001">
    <property type="protein sequence ID" value="KYG35102.1"/>
    <property type="molecule type" value="Genomic_DNA"/>
</dbReference>
<dbReference type="Proteomes" id="UP000075806">
    <property type="component" value="Unassembled WGS sequence"/>
</dbReference>
<dbReference type="RefSeq" id="WP_061947323.1">
    <property type="nucleotide sequence ID" value="NZ_LTAO01000001.1"/>
</dbReference>
<name>A0A162F9M2_9BACI</name>
<comment type="caution">
    <text evidence="1">The sequence shown here is derived from an EMBL/GenBank/DDBJ whole genome shotgun (WGS) entry which is preliminary data.</text>
</comment>
<reference evidence="1" key="1">
    <citation type="submission" date="2016-02" db="EMBL/GenBank/DDBJ databases">
        <title>Genome sequence of Bacillus trypoxylicola KCTC 13244(T).</title>
        <authorList>
            <person name="Jeong H."/>
            <person name="Park S.-H."/>
            <person name="Choi S.-K."/>
        </authorList>
    </citation>
    <scope>NUCLEOTIDE SEQUENCE [LARGE SCALE GENOMIC DNA]</scope>
    <source>
        <strain evidence="1">KCTC 13244</strain>
    </source>
</reference>
<sequence length="172" mass="20735">MIKMETFIRIDENDIDSTKFIDLSLHDKSKHSILKKHLYENYLLYYGYVYLEYNNEVILDSSHCNALDVYWCYMSNIMIYDLIEKGYKSDFISGESEPYELQLTNKTVEFTINEKTYSLPKYEFLKVLLEEEKYYIEFHNDAMKDKEEEKIPLLLTKELLLKVEEMKPKPNE</sequence>
<evidence type="ECO:0000313" key="1">
    <source>
        <dbReference type="EMBL" id="KYG35102.1"/>
    </source>
</evidence>
<dbReference type="AlphaFoldDB" id="A0A162F9M2"/>
<gene>
    <name evidence="1" type="ORF">AZF04_01845</name>
</gene>
<organism evidence="1 2">
    <name type="scientific">Alkalihalobacillus trypoxylicola</name>
    <dbReference type="NCBI Taxonomy" id="519424"/>
    <lineage>
        <taxon>Bacteria</taxon>
        <taxon>Bacillati</taxon>
        <taxon>Bacillota</taxon>
        <taxon>Bacilli</taxon>
        <taxon>Bacillales</taxon>
        <taxon>Bacillaceae</taxon>
        <taxon>Alkalihalobacillus</taxon>
    </lineage>
</organism>
<proteinExistence type="predicted"/>
<protein>
    <submittedName>
        <fullName evidence="1">Uncharacterized protein</fullName>
    </submittedName>
</protein>
<evidence type="ECO:0000313" key="2">
    <source>
        <dbReference type="Proteomes" id="UP000075806"/>
    </source>
</evidence>
<dbReference type="OrthoDB" id="2951243at2"/>